<evidence type="ECO:0000256" key="3">
    <source>
        <dbReference type="ARBA" id="ARBA00022660"/>
    </source>
</evidence>
<organism evidence="13 14">
    <name type="scientific">Vanrija humicola</name>
    <name type="common">Yeast</name>
    <name type="synonym">Cryptococcus humicola</name>
    <dbReference type="NCBI Taxonomy" id="5417"/>
    <lineage>
        <taxon>Eukaryota</taxon>
        <taxon>Fungi</taxon>
        <taxon>Dikarya</taxon>
        <taxon>Basidiomycota</taxon>
        <taxon>Agaricomycotina</taxon>
        <taxon>Tremellomycetes</taxon>
        <taxon>Trichosporonales</taxon>
        <taxon>Trichosporonaceae</taxon>
        <taxon>Vanrija</taxon>
    </lineage>
</organism>
<name>A0A7D8YY82_VANHU</name>
<comment type="similarity">
    <text evidence="9">Belongs to the peptidase M16 family. UQCRC2/QCR2 subfamily.</text>
</comment>
<evidence type="ECO:0000313" key="13">
    <source>
        <dbReference type="EMBL" id="TXT08978.1"/>
    </source>
</evidence>
<keyword evidence="7" id="KW-0496">Mitochondrion</keyword>
<evidence type="ECO:0000256" key="2">
    <source>
        <dbReference type="ARBA" id="ARBA00022448"/>
    </source>
</evidence>
<evidence type="ECO:0000256" key="6">
    <source>
        <dbReference type="ARBA" id="ARBA00022982"/>
    </source>
</evidence>
<evidence type="ECO:0000313" key="14">
    <source>
        <dbReference type="Proteomes" id="UP000473826"/>
    </source>
</evidence>
<dbReference type="Proteomes" id="UP000473826">
    <property type="component" value="Unassembled WGS sequence"/>
</dbReference>
<dbReference type="Pfam" id="PF05193">
    <property type="entry name" value="Peptidase_M16_C"/>
    <property type="match status" value="1"/>
</dbReference>
<evidence type="ECO:0000256" key="7">
    <source>
        <dbReference type="ARBA" id="ARBA00023128"/>
    </source>
</evidence>
<proteinExistence type="inferred from homology"/>
<evidence type="ECO:0000256" key="8">
    <source>
        <dbReference type="ARBA" id="ARBA00023136"/>
    </source>
</evidence>
<keyword evidence="14" id="KW-1185">Reference proteome</keyword>
<sequence length="438" mass="43880">MSLLRLPRAAPALRRQYATAAASVAEASGVKVAGIENGSRAGTTTVTVAVKAGARYETTPGVAHVLKNFAFKSTGSASALRTARETELYGGLLSAGLSREHLFLTAEFLRGDEAHFLSLLASVLSSTQFLAHEYSELVLPTVQGDALAAAADPVTAALDAAHAVAFRRGLGNSLFAAEHTPVSLDAVKSYAQAAFAKSNIAVLGQGISTEALAAAVESAFGAGSPSAASSLSTPASTYYGGEARLPLDSHANPAAQPTLVIAYGQAGAVTPELQVLANVLGGESALKWAPGQTLLSLAASKTPGASARAVLTPYSDASLLSVVVQAPTAEAVRAAATDVAAAIKATASGVKDEQLKSAVAKAKFTQASALDTVGSLVATATPAVFAGSIPAPNASFSALDGVSSSAVSKAAEALFKAKPTVVAAGNTHVLPYADELGL</sequence>
<dbReference type="Gene3D" id="3.30.830.10">
    <property type="entry name" value="Metalloenzyme, LuxS/M16 peptidase-like"/>
    <property type="match status" value="2"/>
</dbReference>
<dbReference type="InterPro" id="IPR011765">
    <property type="entry name" value="Pept_M16_N"/>
</dbReference>
<dbReference type="PANTHER" id="PTHR11851:SF209">
    <property type="entry name" value="CYTOCHROME B-C1 COMPLEX SUBUNIT 2, MITOCHONDRIAL"/>
    <property type="match status" value="1"/>
</dbReference>
<dbReference type="InterPro" id="IPR050361">
    <property type="entry name" value="MPP/UQCRC_Complex"/>
</dbReference>
<dbReference type="EMBL" id="QKWK01000006">
    <property type="protein sequence ID" value="TXT08978.1"/>
    <property type="molecule type" value="Genomic_DNA"/>
</dbReference>
<feature type="domain" description="Peptidase M16 C-terminal" evidence="12">
    <location>
        <begin position="182"/>
        <end position="360"/>
    </location>
</feature>
<dbReference type="OrthoDB" id="6369905at2759"/>
<evidence type="ECO:0000256" key="10">
    <source>
        <dbReference type="ARBA" id="ARBA00040751"/>
    </source>
</evidence>
<evidence type="ECO:0000259" key="12">
    <source>
        <dbReference type="Pfam" id="PF05193"/>
    </source>
</evidence>
<dbReference type="SUPFAM" id="SSF63411">
    <property type="entry name" value="LuxS/MPP-like metallohydrolase"/>
    <property type="match status" value="2"/>
</dbReference>
<dbReference type="FunFam" id="3.30.830.10:FF:000021">
    <property type="entry name" value="Cytochrome b-c1 complex subunit 2"/>
    <property type="match status" value="1"/>
</dbReference>
<evidence type="ECO:0000256" key="5">
    <source>
        <dbReference type="ARBA" id="ARBA00022946"/>
    </source>
</evidence>
<gene>
    <name evidence="13" type="ORF">VHUM_02452</name>
</gene>
<keyword evidence="4" id="KW-0999">Mitochondrion inner membrane</keyword>
<evidence type="ECO:0000256" key="4">
    <source>
        <dbReference type="ARBA" id="ARBA00022792"/>
    </source>
</evidence>
<keyword evidence="2" id="KW-0813">Transport</keyword>
<dbReference type="InterPro" id="IPR011249">
    <property type="entry name" value="Metalloenz_LuxS/M16"/>
</dbReference>
<dbReference type="AlphaFoldDB" id="A0A7D8YY82"/>
<evidence type="ECO:0000259" key="11">
    <source>
        <dbReference type="Pfam" id="PF00675"/>
    </source>
</evidence>
<evidence type="ECO:0000256" key="9">
    <source>
        <dbReference type="ARBA" id="ARBA00038146"/>
    </source>
</evidence>
<dbReference type="GO" id="GO:0046872">
    <property type="term" value="F:metal ion binding"/>
    <property type="evidence" value="ECO:0007669"/>
    <property type="project" value="InterPro"/>
</dbReference>
<keyword evidence="6" id="KW-0249">Electron transport</keyword>
<dbReference type="GO" id="GO:0005743">
    <property type="term" value="C:mitochondrial inner membrane"/>
    <property type="evidence" value="ECO:0007669"/>
    <property type="project" value="UniProtKB-SubCell"/>
</dbReference>
<dbReference type="Pfam" id="PF00675">
    <property type="entry name" value="Peptidase_M16"/>
    <property type="match status" value="1"/>
</dbReference>
<keyword evidence="3" id="KW-0679">Respiratory chain</keyword>
<evidence type="ECO:0000256" key="1">
    <source>
        <dbReference type="ARBA" id="ARBA00004443"/>
    </source>
</evidence>
<dbReference type="PANTHER" id="PTHR11851">
    <property type="entry name" value="METALLOPROTEASE"/>
    <property type="match status" value="1"/>
</dbReference>
<dbReference type="InterPro" id="IPR007863">
    <property type="entry name" value="Peptidase_M16_C"/>
</dbReference>
<feature type="domain" description="Peptidase M16 N-terminal" evidence="11">
    <location>
        <begin position="39"/>
        <end position="176"/>
    </location>
</feature>
<comment type="caution">
    <text evidence="13">The sequence shown here is derived from an EMBL/GenBank/DDBJ whole genome shotgun (WGS) entry which is preliminary data.</text>
</comment>
<accession>A0A7D8YY82</accession>
<protein>
    <recommendedName>
        <fullName evidence="10">Cytochrome b-c1 complex subunit 2, mitochondrial</fullName>
    </recommendedName>
</protein>
<keyword evidence="5" id="KW-0809">Transit peptide</keyword>
<keyword evidence="8" id="KW-0472">Membrane</keyword>
<comment type="subcellular location">
    <subcellularLocation>
        <location evidence="1">Mitochondrion inner membrane</location>
        <topology evidence="1">Peripheral membrane protein</topology>
        <orientation evidence="1">Matrix side</orientation>
    </subcellularLocation>
</comment>
<reference evidence="13 14" key="1">
    <citation type="journal article" date="2019" name="PLoS Genet.">
        <title>Convergent evolution of linked mating-type loci in basidiomycete fungi.</title>
        <authorList>
            <person name="Sun S."/>
            <person name="Coelho M.A."/>
            <person name="Heitman J."/>
            <person name="Nowrousian M."/>
        </authorList>
    </citation>
    <scope>NUCLEOTIDE SEQUENCE [LARGE SCALE GENOMIC DNA]</scope>
    <source>
        <strain evidence="13 14">CBS 4282</strain>
    </source>
</reference>